<evidence type="ECO:0000313" key="2">
    <source>
        <dbReference type="Proteomes" id="UP000585474"/>
    </source>
</evidence>
<protein>
    <submittedName>
        <fullName evidence="1">Uncharacterized protein</fullName>
    </submittedName>
</protein>
<dbReference type="Proteomes" id="UP000585474">
    <property type="component" value="Unassembled WGS sequence"/>
</dbReference>
<accession>A0A7J0HE96</accession>
<reference evidence="1 2" key="1">
    <citation type="submission" date="2019-07" db="EMBL/GenBank/DDBJ databases">
        <title>De Novo Assembly of kiwifruit Actinidia rufa.</title>
        <authorList>
            <person name="Sugita-Konishi S."/>
            <person name="Sato K."/>
            <person name="Mori E."/>
            <person name="Abe Y."/>
            <person name="Kisaki G."/>
            <person name="Hamano K."/>
            <person name="Suezawa K."/>
            <person name="Otani M."/>
            <person name="Fukuda T."/>
            <person name="Manabe T."/>
            <person name="Gomi K."/>
            <person name="Tabuchi M."/>
            <person name="Akimitsu K."/>
            <person name="Kataoka I."/>
        </authorList>
    </citation>
    <scope>NUCLEOTIDE SEQUENCE [LARGE SCALE GENOMIC DNA]</scope>
    <source>
        <strain evidence="2">cv. Fuchu</strain>
    </source>
</reference>
<evidence type="ECO:0000313" key="1">
    <source>
        <dbReference type="EMBL" id="GFZ21388.1"/>
    </source>
</evidence>
<sequence>MDAFIIYKATLEEPLNLNYIILKKMADVRNHNTRALPFGALLTRIYLHFHGGIDDQPSQGLGKGFSMSTIKKRKNIGLSKEEREEERIHEGAQNMDVEENIGTSILQIEGTQVDPNVQEQEQDGGYETEHVDEEIHVRVNMEVEYPTHRAYFNELQTSLGEVKQWKEEIIQNQVRQEQYMDRLGDSYYELRQQVDRPWNFSTEQGQHMDRIGNLCEVNSQQLYNIHADLEGLWNVLGPHPPPPPFDPANALPRPSYYRNPPY</sequence>
<dbReference type="AlphaFoldDB" id="A0A7J0HE96"/>
<dbReference type="EMBL" id="BJWL01000029">
    <property type="protein sequence ID" value="GFZ21388.1"/>
    <property type="molecule type" value="Genomic_DNA"/>
</dbReference>
<gene>
    <name evidence="1" type="ORF">Acr_29g0005500</name>
</gene>
<name>A0A7J0HE96_9ERIC</name>
<comment type="caution">
    <text evidence="1">The sequence shown here is derived from an EMBL/GenBank/DDBJ whole genome shotgun (WGS) entry which is preliminary data.</text>
</comment>
<organism evidence="1 2">
    <name type="scientific">Actinidia rufa</name>
    <dbReference type="NCBI Taxonomy" id="165716"/>
    <lineage>
        <taxon>Eukaryota</taxon>
        <taxon>Viridiplantae</taxon>
        <taxon>Streptophyta</taxon>
        <taxon>Embryophyta</taxon>
        <taxon>Tracheophyta</taxon>
        <taxon>Spermatophyta</taxon>
        <taxon>Magnoliopsida</taxon>
        <taxon>eudicotyledons</taxon>
        <taxon>Gunneridae</taxon>
        <taxon>Pentapetalae</taxon>
        <taxon>asterids</taxon>
        <taxon>Ericales</taxon>
        <taxon>Actinidiaceae</taxon>
        <taxon>Actinidia</taxon>
    </lineage>
</organism>
<proteinExistence type="predicted"/>
<keyword evidence="2" id="KW-1185">Reference proteome</keyword>